<dbReference type="GO" id="GO:0007309">
    <property type="term" value="P:oocyte axis specification"/>
    <property type="evidence" value="ECO:0007669"/>
    <property type="project" value="TreeGrafter"/>
</dbReference>
<dbReference type="Proteomes" id="UP000494165">
    <property type="component" value="Unassembled WGS sequence"/>
</dbReference>
<gene>
    <name evidence="4" type="ORF">CLODIP_2_CD08275</name>
</gene>
<protein>
    <submittedName>
        <fullName evidence="4">Uncharacterized protein</fullName>
    </submittedName>
</protein>
<evidence type="ECO:0000313" key="5">
    <source>
        <dbReference type="Proteomes" id="UP000494165"/>
    </source>
</evidence>
<dbReference type="GO" id="GO:0034709">
    <property type="term" value="C:methylosome"/>
    <property type="evidence" value="ECO:0007669"/>
    <property type="project" value="TreeGrafter"/>
</dbReference>
<proteinExistence type="predicted"/>
<reference evidence="4 5" key="1">
    <citation type="submission" date="2020-04" db="EMBL/GenBank/DDBJ databases">
        <authorList>
            <person name="Alioto T."/>
            <person name="Alioto T."/>
            <person name="Gomez Garrido J."/>
        </authorList>
    </citation>
    <scope>NUCLEOTIDE SEQUENCE [LARGE SCALE GENOMIC DNA]</scope>
</reference>
<dbReference type="Gene3D" id="2.130.10.10">
    <property type="entry name" value="YVTN repeat-like/Quinoprotein amine dehydrogenase"/>
    <property type="match status" value="1"/>
</dbReference>
<dbReference type="SUPFAM" id="SSF50978">
    <property type="entry name" value="WD40 repeat-like"/>
    <property type="match status" value="1"/>
</dbReference>
<keyword evidence="5" id="KW-1185">Reference proteome</keyword>
<evidence type="ECO:0000256" key="3">
    <source>
        <dbReference type="PROSITE-ProRule" id="PRU00221"/>
    </source>
</evidence>
<dbReference type="PANTHER" id="PTHR46853">
    <property type="entry name" value="METHYLOSOME PROTEIN 50"/>
    <property type="match status" value="1"/>
</dbReference>
<comment type="subcellular location">
    <subcellularLocation>
        <location evidence="1">Cytoplasm</location>
    </subcellularLocation>
</comment>
<dbReference type="OrthoDB" id="410592at2759"/>
<dbReference type="InterPro" id="IPR036322">
    <property type="entry name" value="WD40_repeat_dom_sf"/>
</dbReference>
<dbReference type="InterPro" id="IPR052139">
    <property type="entry name" value="Methylosome_Comp_WDR77"/>
</dbReference>
<evidence type="ECO:0000256" key="1">
    <source>
        <dbReference type="ARBA" id="ARBA00004496"/>
    </source>
</evidence>
<keyword evidence="2" id="KW-0963">Cytoplasm</keyword>
<dbReference type="PROSITE" id="PS50082">
    <property type="entry name" value="WD_REPEATS_2"/>
    <property type="match status" value="1"/>
</dbReference>
<feature type="repeat" description="WD" evidence="3">
    <location>
        <begin position="192"/>
        <end position="233"/>
    </location>
</feature>
<dbReference type="EMBL" id="CADEPI010000056">
    <property type="protein sequence ID" value="CAB3370870.1"/>
    <property type="molecule type" value="Genomic_DNA"/>
</dbReference>
<accession>A0A8S1CZR9</accession>
<dbReference type="PANTHER" id="PTHR46853:SF1">
    <property type="entry name" value="METHYLOSOME PROTEIN 50"/>
    <property type="match status" value="1"/>
</dbReference>
<dbReference type="InterPro" id="IPR001680">
    <property type="entry name" value="WD40_rpt"/>
</dbReference>
<sequence>MEDDFTLASQLEALESEPNKVAEYYRAFHKTRDQADFNVISDNKKHLQHFDCVQIAEDGNTMVCSSNLNGRLWKGSVVIYNTPDEAVAGDVQRSVAGTVTSSSISDGTFLSSSGEYFLVGEDSGAVTLLRLSKPLSGNSPPTILHLGSSYTHNDMVTSIGILPDKKRIVTSSRDLSIKIINTDGLLVENELLPAHGHPVLSVATQTNSDIFASCADHNEVLLWDVRQEKPAHLIFKTEINTTCVNWQPNSHIVSVGDQIGTVYLADARNPKTQLAKFAIPNHRPLHKLSFNPSSSSSLAAVGDFNEVYLLDCSGGDLKQISRFSTHSDFPRGVSWRNGALYTCGWDTKVLKHDLGQN</sequence>
<organism evidence="4 5">
    <name type="scientific">Cloeon dipterum</name>
    <dbReference type="NCBI Taxonomy" id="197152"/>
    <lineage>
        <taxon>Eukaryota</taxon>
        <taxon>Metazoa</taxon>
        <taxon>Ecdysozoa</taxon>
        <taxon>Arthropoda</taxon>
        <taxon>Hexapoda</taxon>
        <taxon>Insecta</taxon>
        <taxon>Pterygota</taxon>
        <taxon>Palaeoptera</taxon>
        <taxon>Ephemeroptera</taxon>
        <taxon>Pisciforma</taxon>
        <taxon>Baetidae</taxon>
        <taxon>Cloeon</taxon>
    </lineage>
</organism>
<evidence type="ECO:0000313" key="4">
    <source>
        <dbReference type="EMBL" id="CAB3370870.1"/>
    </source>
</evidence>
<keyword evidence="3" id="KW-0853">WD repeat</keyword>
<dbReference type="Pfam" id="PF00400">
    <property type="entry name" value="WD40"/>
    <property type="match status" value="2"/>
</dbReference>
<dbReference type="InterPro" id="IPR015943">
    <property type="entry name" value="WD40/YVTN_repeat-like_dom_sf"/>
</dbReference>
<dbReference type="SMART" id="SM00320">
    <property type="entry name" value="WD40"/>
    <property type="match status" value="5"/>
</dbReference>
<name>A0A8S1CZR9_9INSE</name>
<evidence type="ECO:0000256" key="2">
    <source>
        <dbReference type="ARBA" id="ARBA00022490"/>
    </source>
</evidence>
<comment type="caution">
    <text evidence="4">The sequence shown here is derived from an EMBL/GenBank/DDBJ whole genome shotgun (WGS) entry which is preliminary data.</text>
</comment>
<dbReference type="AlphaFoldDB" id="A0A8S1CZR9"/>